<feature type="domain" description="MoaB/Mog" evidence="5">
    <location>
        <begin position="175"/>
        <end position="314"/>
    </location>
</feature>
<dbReference type="Gene3D" id="3.90.105.10">
    <property type="entry name" value="Molybdopterin biosynthesis moea protein, domain 2"/>
    <property type="match status" value="1"/>
</dbReference>
<protein>
    <recommendedName>
        <fullName evidence="4">Molybdopterin molybdenumtransferase</fullName>
        <ecNumber evidence="4">2.10.1.1</ecNumber>
    </recommendedName>
</protein>
<dbReference type="InterPro" id="IPR036425">
    <property type="entry name" value="MoaB/Mog-like_dom_sf"/>
</dbReference>
<keyword evidence="4" id="KW-0808">Transferase</keyword>
<organism evidence="6 7">
    <name type="scientific">Sphingosinicella rhizophila</name>
    <dbReference type="NCBI Taxonomy" id="3050082"/>
    <lineage>
        <taxon>Bacteria</taxon>
        <taxon>Pseudomonadati</taxon>
        <taxon>Pseudomonadota</taxon>
        <taxon>Alphaproteobacteria</taxon>
        <taxon>Sphingomonadales</taxon>
        <taxon>Sphingosinicellaceae</taxon>
        <taxon>Sphingosinicella</taxon>
    </lineage>
</organism>
<evidence type="ECO:0000313" key="6">
    <source>
        <dbReference type="EMBL" id="MDT9600890.1"/>
    </source>
</evidence>
<dbReference type="CDD" id="cd00887">
    <property type="entry name" value="MoeA"/>
    <property type="match status" value="1"/>
</dbReference>
<dbReference type="EC" id="2.10.1.1" evidence="4"/>
<keyword evidence="4" id="KW-0460">Magnesium</keyword>
<comment type="catalytic activity">
    <reaction evidence="3">
        <text>adenylyl-molybdopterin + molybdate = Mo-molybdopterin + AMP + H(+)</text>
        <dbReference type="Rhea" id="RHEA:35047"/>
        <dbReference type="ChEBI" id="CHEBI:15378"/>
        <dbReference type="ChEBI" id="CHEBI:36264"/>
        <dbReference type="ChEBI" id="CHEBI:62727"/>
        <dbReference type="ChEBI" id="CHEBI:71302"/>
        <dbReference type="ChEBI" id="CHEBI:456215"/>
        <dbReference type="EC" id="2.10.1.1"/>
    </reaction>
</comment>
<comment type="caution">
    <text evidence="6">The sequence shown here is derived from an EMBL/GenBank/DDBJ whole genome shotgun (WGS) entry which is preliminary data.</text>
</comment>
<evidence type="ECO:0000256" key="3">
    <source>
        <dbReference type="ARBA" id="ARBA00047317"/>
    </source>
</evidence>
<dbReference type="SMART" id="SM00852">
    <property type="entry name" value="MoCF_biosynth"/>
    <property type="match status" value="1"/>
</dbReference>
<dbReference type="InterPro" id="IPR036135">
    <property type="entry name" value="MoeA_linker/N_sf"/>
</dbReference>
<proteinExistence type="inferred from homology"/>
<dbReference type="InterPro" id="IPR001453">
    <property type="entry name" value="MoaB/Mog_dom"/>
</dbReference>
<keyword evidence="4" id="KW-0479">Metal-binding</keyword>
<comment type="pathway">
    <text evidence="4">Cofactor biosynthesis; molybdopterin biosynthesis.</text>
</comment>
<dbReference type="RefSeq" id="WP_315728447.1">
    <property type="nucleotide sequence ID" value="NZ_JAVUPU010000013.1"/>
</dbReference>
<keyword evidence="7" id="KW-1185">Reference proteome</keyword>
<evidence type="ECO:0000256" key="2">
    <source>
        <dbReference type="ARBA" id="ARBA00010763"/>
    </source>
</evidence>
<sequence length="395" mass="41540">MIDFDEAVRLVGEIALPLGRERLAIADARGRILAEPVLARMSAPPSDVSAMDGYAVRETDLDLFPAALKVIGESFPAGGCEARLNAGEAVRIFTGAPIPEGADRVVMQENVHREGALAIIDEAPGPGRHIRGRGSDFKEGDILLEPGRPMDARALVAAAAADVAEVAVWRQPRLFVLSTGDELVDPGQARDGSGTIPESVSFGVAALALDWGATFVGKRRLRDELPTMERIAGEALASADILVVTGGASVGEKDYAKQMFAPYGLDLIFSKVAIKPGKPVWLGRAGRTIVIGLPGNPGSALVTARLLLAPLLAGLSGRPPASALRWRPAPLAAAIGPCGARETFARARWLNGMAVPLSNQDSSAQKMLAMADILVRRRACAPARDAGEMVDVLDF</sequence>
<name>A0ABU3QBV7_9SPHN</name>
<reference evidence="6 7" key="1">
    <citation type="submission" date="2023-05" db="EMBL/GenBank/DDBJ databases">
        <authorList>
            <person name="Guo Y."/>
        </authorList>
    </citation>
    <scope>NUCLEOTIDE SEQUENCE [LARGE SCALE GENOMIC DNA]</scope>
    <source>
        <strain evidence="6 7">GR2756</strain>
    </source>
</reference>
<dbReference type="Pfam" id="PF00994">
    <property type="entry name" value="MoCF_biosynth"/>
    <property type="match status" value="1"/>
</dbReference>
<dbReference type="SUPFAM" id="SSF53218">
    <property type="entry name" value="Molybdenum cofactor biosynthesis proteins"/>
    <property type="match status" value="1"/>
</dbReference>
<dbReference type="InterPro" id="IPR038987">
    <property type="entry name" value="MoeA-like"/>
</dbReference>
<comment type="similarity">
    <text evidence="2 4">Belongs to the MoeA family.</text>
</comment>
<evidence type="ECO:0000313" key="7">
    <source>
        <dbReference type="Proteomes" id="UP001259572"/>
    </source>
</evidence>
<dbReference type="InterPro" id="IPR036688">
    <property type="entry name" value="MoeA_C_domain_IV_sf"/>
</dbReference>
<dbReference type="SUPFAM" id="SSF63882">
    <property type="entry name" value="MoeA N-terminal region -like"/>
    <property type="match status" value="1"/>
</dbReference>
<dbReference type="PANTHER" id="PTHR10192:SF5">
    <property type="entry name" value="GEPHYRIN"/>
    <property type="match status" value="1"/>
</dbReference>
<comment type="function">
    <text evidence="1 4">Catalyzes the insertion of molybdate into adenylated molybdopterin with the concomitant release of AMP.</text>
</comment>
<evidence type="ECO:0000256" key="1">
    <source>
        <dbReference type="ARBA" id="ARBA00002901"/>
    </source>
</evidence>
<accession>A0ABU3QBV7</accession>
<gene>
    <name evidence="6" type="ORF">RQX22_18175</name>
</gene>
<keyword evidence="4" id="KW-0500">Molybdenum</keyword>
<dbReference type="PANTHER" id="PTHR10192">
    <property type="entry name" value="MOLYBDOPTERIN BIOSYNTHESIS PROTEIN"/>
    <property type="match status" value="1"/>
</dbReference>
<dbReference type="Gene3D" id="2.40.340.10">
    <property type="entry name" value="MoeA, C-terminal, domain IV"/>
    <property type="match status" value="1"/>
</dbReference>
<dbReference type="Gene3D" id="2.170.190.11">
    <property type="entry name" value="Molybdopterin biosynthesis moea protein, domain 3"/>
    <property type="match status" value="1"/>
</dbReference>
<dbReference type="Gene3D" id="3.40.980.10">
    <property type="entry name" value="MoaB/Mog-like domain"/>
    <property type="match status" value="1"/>
</dbReference>
<comment type="cofactor">
    <cofactor evidence="4">
        <name>Mg(2+)</name>
        <dbReference type="ChEBI" id="CHEBI:18420"/>
    </cofactor>
</comment>
<dbReference type="EMBL" id="JAVUPU010000013">
    <property type="protein sequence ID" value="MDT9600890.1"/>
    <property type="molecule type" value="Genomic_DNA"/>
</dbReference>
<keyword evidence="4" id="KW-0501">Molybdenum cofactor biosynthesis</keyword>
<dbReference type="InterPro" id="IPR005110">
    <property type="entry name" value="MoeA_linker/N"/>
</dbReference>
<evidence type="ECO:0000256" key="4">
    <source>
        <dbReference type="RuleBase" id="RU365090"/>
    </source>
</evidence>
<dbReference type="Pfam" id="PF03453">
    <property type="entry name" value="MoeA_N"/>
    <property type="match status" value="1"/>
</dbReference>
<evidence type="ECO:0000259" key="5">
    <source>
        <dbReference type="SMART" id="SM00852"/>
    </source>
</evidence>
<dbReference type="Proteomes" id="UP001259572">
    <property type="component" value="Unassembled WGS sequence"/>
</dbReference>
<dbReference type="SUPFAM" id="SSF63867">
    <property type="entry name" value="MoeA C-terminal domain-like"/>
    <property type="match status" value="1"/>
</dbReference>